<evidence type="ECO:0000256" key="1">
    <source>
        <dbReference type="SAM" id="Coils"/>
    </source>
</evidence>
<keyword evidence="1" id="KW-0175">Coiled coil</keyword>
<name>A0ABD1J978_9TELE</name>
<dbReference type="AlphaFoldDB" id="A0ABD1J978"/>
<dbReference type="Proteomes" id="UP001591681">
    <property type="component" value="Unassembled WGS sequence"/>
</dbReference>
<accession>A0ABD1J978</accession>
<comment type="caution">
    <text evidence="3">The sequence shown here is derived from an EMBL/GenBank/DDBJ whole genome shotgun (WGS) entry which is preliminary data.</text>
</comment>
<gene>
    <name evidence="3" type="ORF">ACEWY4_021529</name>
</gene>
<proteinExistence type="predicted"/>
<evidence type="ECO:0000313" key="3">
    <source>
        <dbReference type="EMBL" id="KAL2083756.1"/>
    </source>
</evidence>
<feature type="coiled-coil region" evidence="1">
    <location>
        <begin position="142"/>
        <end position="169"/>
    </location>
</feature>
<feature type="region of interest" description="Disordered" evidence="2">
    <location>
        <begin position="442"/>
        <end position="467"/>
    </location>
</feature>
<organism evidence="3 4">
    <name type="scientific">Coilia grayii</name>
    <name type="common">Gray's grenadier anchovy</name>
    <dbReference type="NCBI Taxonomy" id="363190"/>
    <lineage>
        <taxon>Eukaryota</taxon>
        <taxon>Metazoa</taxon>
        <taxon>Chordata</taxon>
        <taxon>Craniata</taxon>
        <taxon>Vertebrata</taxon>
        <taxon>Euteleostomi</taxon>
        <taxon>Actinopterygii</taxon>
        <taxon>Neopterygii</taxon>
        <taxon>Teleostei</taxon>
        <taxon>Clupei</taxon>
        <taxon>Clupeiformes</taxon>
        <taxon>Clupeoidei</taxon>
        <taxon>Engraulidae</taxon>
        <taxon>Coilinae</taxon>
        <taxon>Coilia</taxon>
    </lineage>
</organism>
<dbReference type="EMBL" id="JBHFQA010000018">
    <property type="protein sequence ID" value="KAL2083756.1"/>
    <property type="molecule type" value="Genomic_DNA"/>
</dbReference>
<evidence type="ECO:0000313" key="4">
    <source>
        <dbReference type="Proteomes" id="UP001591681"/>
    </source>
</evidence>
<protein>
    <submittedName>
        <fullName evidence="3">Uncharacterized protein</fullName>
    </submittedName>
</protein>
<keyword evidence="4" id="KW-1185">Reference proteome</keyword>
<evidence type="ECO:0000256" key="2">
    <source>
        <dbReference type="SAM" id="MobiDB-lite"/>
    </source>
</evidence>
<sequence>MDPDKIISILKELYGCSKSYVALQEAFFSRKQQEGETLQEFSLALLSLMDKVKQSAPNAVPNSDVLLRDQFTEHVIDGALCQELKQLVRRQPRATLLEVRAEAIRWERECMPGATRARRYSLPSTQGIQYGVQGWSRLPGGSQSHSSELAELKEILKQQQDQLNQLTQSIASLQGPRQFHRSSPRQSVICRRCQRPGHYARDFDGERVLQQTQSSFPPADRPFSGNSPQLPTPAGNLYPPNSNGLAIPYIGYMELDVQLCGKQVPNCGILVVKDPVEAPNNQVPGVLGMNVLSKCYQELFCKYGVALLEDPSSRVLAPLLKAFQHCHQAEVQPLTSVVGRVKLRVVGEEVREHLQVVADRRKAYHDMNARDAPLEEGQRVYLRDQTVRGRHKIHDLWSPVVYQVMKAPPQGGSVYTVAPEGNIQQVKHVHRTLLKACVERPPSGDCQPEGPSTLHNSCSNDGESDEEDLLVTAPGTSMLSGRQAFNPAIPLPCLPPASRRVP</sequence>
<reference evidence="3 4" key="1">
    <citation type="submission" date="2024-09" db="EMBL/GenBank/DDBJ databases">
        <title>A chromosome-level genome assembly of Gray's grenadier anchovy, Coilia grayii.</title>
        <authorList>
            <person name="Fu Z."/>
        </authorList>
    </citation>
    <scope>NUCLEOTIDE SEQUENCE [LARGE SCALE GENOMIC DNA]</scope>
    <source>
        <strain evidence="3">G4</strain>
        <tissue evidence="3">Muscle</tissue>
    </source>
</reference>